<feature type="compositionally biased region" description="Low complexity" evidence="3">
    <location>
        <begin position="148"/>
        <end position="172"/>
    </location>
</feature>
<feature type="compositionally biased region" description="Polar residues" evidence="3">
    <location>
        <begin position="173"/>
        <end position="197"/>
    </location>
</feature>
<name>A0ABT0UM51_9ACTN</name>
<protein>
    <submittedName>
        <fullName evidence="6">Metallophosphoesterase</fullName>
    </submittedName>
</protein>
<keyword evidence="4" id="KW-0472">Membrane</keyword>
<dbReference type="PANTHER" id="PTHR31302">
    <property type="entry name" value="TRANSMEMBRANE PROTEIN WITH METALLOPHOSPHOESTERASE DOMAIN-RELATED"/>
    <property type="match status" value="1"/>
</dbReference>
<keyword evidence="1" id="KW-0479">Metal-binding</keyword>
<feature type="region of interest" description="Disordered" evidence="3">
    <location>
        <begin position="106"/>
        <end position="225"/>
    </location>
</feature>
<dbReference type="Pfam" id="PF00149">
    <property type="entry name" value="Metallophos"/>
    <property type="match status" value="1"/>
</dbReference>
<dbReference type="PANTHER" id="PTHR31302:SF31">
    <property type="entry name" value="PHOSPHODIESTERASE YAEI"/>
    <property type="match status" value="1"/>
</dbReference>
<sequence length="499" mass="52504">MIVVVVLVFVAVLALLVGAHWYVWRRLVRDTTQARGAARGVGTVLIWVLPLFSFGALTAGRAGAPFWLERVVAWPGYLWLAVLLYLVLALLVGEGVRAVWLRRSRVSDGSRPSDPPHSSEPAASSRPVEPTPAKSTVRGAVTVPSGPTATAAEATTGASANTGTTTTAAVGASHQQDNAETATSTDSAPLESPSSIRATADRESSLDQSAVQEVKAHPGAEHPQTVSRRLFVSRVVGGGAAAAALGTVGYGTYGVLRGPKIKRVTVPLAKLPRAAHGFRIAVVSDIHLGPILGRGHTQRIVDTINTAQPDLIAIVGDMVDGSVADLGPAAEPLTQLKARHGTFFVTGNHEYFSGAEEWVDHVRELGLRPLENERVEIDGFDLAGVDDIEGEKVGKGPDFRKALGDRDSSRASVLLAHQPVVIHDAVEHGVDLQLSGHTHGGQLWPGSYLAELANPTVAGLERYGDTQLYVTRGAGAWGPPVRVGASSDITVVQLASRQA</sequence>
<dbReference type="InterPro" id="IPR004843">
    <property type="entry name" value="Calcineurin-like_PHP"/>
</dbReference>
<dbReference type="InterPro" id="IPR029052">
    <property type="entry name" value="Metallo-depent_PP-like"/>
</dbReference>
<dbReference type="CDD" id="cd07385">
    <property type="entry name" value="MPP_YkuE_C"/>
    <property type="match status" value="1"/>
</dbReference>
<evidence type="ECO:0000256" key="4">
    <source>
        <dbReference type="SAM" id="Phobius"/>
    </source>
</evidence>
<keyword evidence="2" id="KW-0378">Hydrolase</keyword>
<dbReference type="EMBL" id="JAMQAW010000010">
    <property type="protein sequence ID" value="MCM2389357.1"/>
    <property type="molecule type" value="Genomic_DNA"/>
</dbReference>
<feature type="transmembrane region" description="Helical" evidence="4">
    <location>
        <begin position="6"/>
        <end position="24"/>
    </location>
</feature>
<evidence type="ECO:0000313" key="6">
    <source>
        <dbReference type="EMBL" id="MCM2389357.1"/>
    </source>
</evidence>
<keyword evidence="4" id="KW-0812">Transmembrane</keyword>
<keyword evidence="7" id="KW-1185">Reference proteome</keyword>
<dbReference type="SUPFAM" id="SSF56300">
    <property type="entry name" value="Metallo-dependent phosphatases"/>
    <property type="match status" value="1"/>
</dbReference>
<evidence type="ECO:0000256" key="2">
    <source>
        <dbReference type="ARBA" id="ARBA00022801"/>
    </source>
</evidence>
<organism evidence="6 7">
    <name type="scientific">Streptomyces albipurpureus</name>
    <dbReference type="NCBI Taxonomy" id="2897419"/>
    <lineage>
        <taxon>Bacteria</taxon>
        <taxon>Bacillati</taxon>
        <taxon>Actinomycetota</taxon>
        <taxon>Actinomycetes</taxon>
        <taxon>Kitasatosporales</taxon>
        <taxon>Streptomycetaceae</taxon>
        <taxon>Streptomyces</taxon>
    </lineage>
</organism>
<evidence type="ECO:0000259" key="5">
    <source>
        <dbReference type="Pfam" id="PF00149"/>
    </source>
</evidence>
<feature type="transmembrane region" description="Helical" evidence="4">
    <location>
        <begin position="36"/>
        <end position="57"/>
    </location>
</feature>
<gene>
    <name evidence="6" type="ORF">NBG84_13805</name>
</gene>
<dbReference type="Gene3D" id="3.60.21.10">
    <property type="match status" value="1"/>
</dbReference>
<feature type="domain" description="Calcineurin-like phosphoesterase" evidence="5">
    <location>
        <begin position="278"/>
        <end position="440"/>
    </location>
</feature>
<evidence type="ECO:0000313" key="7">
    <source>
        <dbReference type="Proteomes" id="UP001431429"/>
    </source>
</evidence>
<dbReference type="RefSeq" id="WP_250919679.1">
    <property type="nucleotide sequence ID" value="NZ_JAMQAW010000010.1"/>
</dbReference>
<proteinExistence type="predicted"/>
<keyword evidence="4" id="KW-1133">Transmembrane helix</keyword>
<evidence type="ECO:0000256" key="3">
    <source>
        <dbReference type="SAM" id="MobiDB-lite"/>
    </source>
</evidence>
<reference evidence="6" key="1">
    <citation type="submission" date="2022-06" db="EMBL/GenBank/DDBJ databases">
        <title>Genome public.</title>
        <authorList>
            <person name="Sun Q."/>
        </authorList>
    </citation>
    <scope>NUCLEOTIDE SEQUENCE</scope>
    <source>
        <strain evidence="6">CWNU-1</strain>
    </source>
</reference>
<feature type="transmembrane region" description="Helical" evidence="4">
    <location>
        <begin position="77"/>
        <end position="100"/>
    </location>
</feature>
<dbReference type="InterPro" id="IPR051158">
    <property type="entry name" value="Metallophosphoesterase_sf"/>
</dbReference>
<comment type="caution">
    <text evidence="6">The sequence shown here is derived from an EMBL/GenBank/DDBJ whole genome shotgun (WGS) entry which is preliminary data.</text>
</comment>
<evidence type="ECO:0000256" key="1">
    <source>
        <dbReference type="ARBA" id="ARBA00022723"/>
    </source>
</evidence>
<accession>A0ABT0UM51</accession>
<dbReference type="Proteomes" id="UP001431429">
    <property type="component" value="Unassembled WGS sequence"/>
</dbReference>